<comment type="caution">
    <text evidence="2">The sequence shown here is derived from an EMBL/GenBank/DDBJ whole genome shotgun (WGS) entry which is preliminary data.</text>
</comment>
<dbReference type="EMBL" id="MU128976">
    <property type="protein sequence ID" value="KAF9513181.1"/>
    <property type="molecule type" value="Genomic_DNA"/>
</dbReference>
<evidence type="ECO:0000313" key="3">
    <source>
        <dbReference type="Proteomes" id="UP000886523"/>
    </source>
</evidence>
<sequence>MRPAAASDEAPRRSSIHAKQHREHGGNEPDIRTFTQDFKSALDQFPACCCTLGIHEYLLTVCTVNNQVNALPLYPVSPIEAALVPLGIISNSSCTLSPFIEWILASERVMEHRIGAVHTVQLYYRRGAGRTRWDKRFILVGLENRRRIENWLKIELSGPNMEGTVTFRTTKATLDEGLISLEDVAVRPAEDTLPVTRFARRIKDVCVLNRDPIVLFSFIMDLRSTGAQNGQE</sequence>
<proteinExistence type="predicted"/>
<name>A0A9P6AYM9_9AGAM</name>
<organism evidence="2 3">
    <name type="scientific">Hydnum rufescens UP504</name>
    <dbReference type="NCBI Taxonomy" id="1448309"/>
    <lineage>
        <taxon>Eukaryota</taxon>
        <taxon>Fungi</taxon>
        <taxon>Dikarya</taxon>
        <taxon>Basidiomycota</taxon>
        <taxon>Agaricomycotina</taxon>
        <taxon>Agaricomycetes</taxon>
        <taxon>Cantharellales</taxon>
        <taxon>Hydnaceae</taxon>
        <taxon>Hydnum</taxon>
    </lineage>
</organism>
<accession>A0A9P6AYM9</accession>
<feature type="region of interest" description="Disordered" evidence="1">
    <location>
        <begin position="1"/>
        <end position="30"/>
    </location>
</feature>
<reference evidence="2" key="1">
    <citation type="journal article" date="2020" name="Nat. Commun.">
        <title>Large-scale genome sequencing of mycorrhizal fungi provides insights into the early evolution of symbiotic traits.</title>
        <authorList>
            <person name="Miyauchi S."/>
            <person name="Kiss E."/>
            <person name="Kuo A."/>
            <person name="Drula E."/>
            <person name="Kohler A."/>
            <person name="Sanchez-Garcia M."/>
            <person name="Morin E."/>
            <person name="Andreopoulos B."/>
            <person name="Barry K.W."/>
            <person name="Bonito G."/>
            <person name="Buee M."/>
            <person name="Carver A."/>
            <person name="Chen C."/>
            <person name="Cichocki N."/>
            <person name="Clum A."/>
            <person name="Culley D."/>
            <person name="Crous P.W."/>
            <person name="Fauchery L."/>
            <person name="Girlanda M."/>
            <person name="Hayes R.D."/>
            <person name="Keri Z."/>
            <person name="LaButti K."/>
            <person name="Lipzen A."/>
            <person name="Lombard V."/>
            <person name="Magnuson J."/>
            <person name="Maillard F."/>
            <person name="Murat C."/>
            <person name="Nolan M."/>
            <person name="Ohm R.A."/>
            <person name="Pangilinan J."/>
            <person name="Pereira M.F."/>
            <person name="Perotto S."/>
            <person name="Peter M."/>
            <person name="Pfister S."/>
            <person name="Riley R."/>
            <person name="Sitrit Y."/>
            <person name="Stielow J.B."/>
            <person name="Szollosi G."/>
            <person name="Zifcakova L."/>
            <person name="Stursova M."/>
            <person name="Spatafora J.W."/>
            <person name="Tedersoo L."/>
            <person name="Vaario L.M."/>
            <person name="Yamada A."/>
            <person name="Yan M."/>
            <person name="Wang P."/>
            <person name="Xu J."/>
            <person name="Bruns T."/>
            <person name="Baldrian P."/>
            <person name="Vilgalys R."/>
            <person name="Dunand C."/>
            <person name="Henrissat B."/>
            <person name="Grigoriev I.V."/>
            <person name="Hibbett D."/>
            <person name="Nagy L.G."/>
            <person name="Martin F.M."/>
        </authorList>
    </citation>
    <scope>NUCLEOTIDE SEQUENCE</scope>
    <source>
        <strain evidence="2">UP504</strain>
    </source>
</reference>
<evidence type="ECO:0000313" key="2">
    <source>
        <dbReference type="EMBL" id="KAF9513181.1"/>
    </source>
</evidence>
<gene>
    <name evidence="2" type="ORF">BS47DRAFT_1344572</name>
</gene>
<dbReference type="Proteomes" id="UP000886523">
    <property type="component" value="Unassembled WGS sequence"/>
</dbReference>
<keyword evidence="3" id="KW-1185">Reference proteome</keyword>
<evidence type="ECO:0000256" key="1">
    <source>
        <dbReference type="SAM" id="MobiDB-lite"/>
    </source>
</evidence>
<dbReference type="AlphaFoldDB" id="A0A9P6AYM9"/>
<protein>
    <submittedName>
        <fullName evidence="2">Uncharacterized protein</fullName>
    </submittedName>
</protein>